<gene>
    <name evidence="2" type="ORF">THF1D04_20514</name>
</gene>
<name>A0AAU9Q541_9VIBR</name>
<proteinExistence type="predicted"/>
<dbReference type="InterPro" id="IPR024467">
    <property type="entry name" value="Xre/MbcA/ParS-like_toxin-bd"/>
</dbReference>
<protein>
    <recommendedName>
        <fullName evidence="1">Antitoxin Xre/MbcA/ParS-like toxin-binding domain-containing protein</fullName>
    </recommendedName>
</protein>
<sequence length="65" mass="7283">MNEHLDAEIKSRLMAIFNDEALCDEWLSNSKKPLGGLSPFEALKEADGKVKVLEMITRIETGDFS</sequence>
<dbReference type="EMBL" id="CAKMTQ010000012">
    <property type="protein sequence ID" value="CAH1527087.1"/>
    <property type="molecule type" value="Genomic_DNA"/>
</dbReference>
<evidence type="ECO:0000313" key="3">
    <source>
        <dbReference type="Proteomes" id="UP001295420"/>
    </source>
</evidence>
<accession>A0AAU9Q541</accession>
<feature type="domain" description="Antitoxin Xre/MbcA/ParS-like toxin-binding" evidence="1">
    <location>
        <begin position="13"/>
        <end position="62"/>
    </location>
</feature>
<dbReference type="RefSeq" id="WP_039985546.1">
    <property type="nucleotide sequence ID" value="NZ_CAKMTQ010000012.1"/>
</dbReference>
<dbReference type="Proteomes" id="UP001295420">
    <property type="component" value="Unassembled WGS sequence"/>
</dbReference>
<organism evidence="2 3">
    <name type="scientific">Vibrio owensii</name>
    <dbReference type="NCBI Taxonomy" id="696485"/>
    <lineage>
        <taxon>Bacteria</taxon>
        <taxon>Pseudomonadati</taxon>
        <taxon>Pseudomonadota</taxon>
        <taxon>Gammaproteobacteria</taxon>
        <taxon>Vibrionales</taxon>
        <taxon>Vibrionaceae</taxon>
        <taxon>Vibrio</taxon>
    </lineage>
</organism>
<reference evidence="2" key="1">
    <citation type="submission" date="2022-01" db="EMBL/GenBank/DDBJ databases">
        <authorList>
            <person name="Lagorce A."/>
        </authorList>
    </citation>
    <scope>NUCLEOTIDE SEQUENCE</scope>
    <source>
        <strain evidence="2">Th15_F1_D04</strain>
    </source>
</reference>
<evidence type="ECO:0000259" key="1">
    <source>
        <dbReference type="Pfam" id="PF09722"/>
    </source>
</evidence>
<comment type="caution">
    <text evidence="2">The sequence shown here is derived from an EMBL/GenBank/DDBJ whole genome shotgun (WGS) entry which is preliminary data.</text>
</comment>
<dbReference type="Pfam" id="PF09722">
    <property type="entry name" value="Xre_MbcA_ParS_C"/>
    <property type="match status" value="1"/>
</dbReference>
<evidence type="ECO:0000313" key="2">
    <source>
        <dbReference type="EMBL" id="CAH1527087.1"/>
    </source>
</evidence>
<dbReference type="AlphaFoldDB" id="A0AAU9Q541"/>